<name>A0A7X2TMY5_9FIRM</name>
<dbReference type="AlphaFoldDB" id="A0A7X2TMY5"/>
<keyword evidence="2" id="KW-1185">Reference proteome</keyword>
<protein>
    <submittedName>
        <fullName evidence="1">Uncharacterized protein</fullName>
    </submittedName>
</protein>
<dbReference type="Proteomes" id="UP000466864">
    <property type="component" value="Unassembled WGS sequence"/>
</dbReference>
<comment type="caution">
    <text evidence="1">The sequence shown here is derived from an EMBL/GenBank/DDBJ whole genome shotgun (WGS) entry which is preliminary data.</text>
</comment>
<dbReference type="RefSeq" id="WP_154457468.1">
    <property type="nucleotide sequence ID" value="NZ_VUMV01000002.1"/>
</dbReference>
<organism evidence="1 2">
    <name type="scientific">Bilifractor porci</name>
    <dbReference type="NCBI Taxonomy" id="2606636"/>
    <lineage>
        <taxon>Bacteria</taxon>
        <taxon>Bacillati</taxon>
        <taxon>Bacillota</taxon>
        <taxon>Clostridia</taxon>
        <taxon>Lachnospirales</taxon>
        <taxon>Lachnospiraceae</taxon>
        <taxon>Bilifractor</taxon>
    </lineage>
</organism>
<evidence type="ECO:0000313" key="1">
    <source>
        <dbReference type="EMBL" id="MST81637.1"/>
    </source>
</evidence>
<accession>A0A7X2TMY5</accession>
<sequence>MCLDDKIILDIQRIASLLNTNKLSFDEYVAHGGKFEKQIIENEYSSFGNYCELAGIKRYIQE</sequence>
<dbReference type="EMBL" id="VUMV01000002">
    <property type="protein sequence ID" value="MST81637.1"/>
    <property type="molecule type" value="Genomic_DNA"/>
</dbReference>
<gene>
    <name evidence="1" type="ORF">FYJ60_04845</name>
</gene>
<evidence type="ECO:0000313" key="2">
    <source>
        <dbReference type="Proteomes" id="UP000466864"/>
    </source>
</evidence>
<proteinExistence type="predicted"/>
<reference evidence="1 2" key="1">
    <citation type="submission" date="2019-08" db="EMBL/GenBank/DDBJ databases">
        <title>In-depth cultivation of the pig gut microbiome towards novel bacterial diversity and tailored functional studies.</title>
        <authorList>
            <person name="Wylensek D."/>
            <person name="Hitch T.C.A."/>
            <person name="Clavel T."/>
        </authorList>
    </citation>
    <scope>NUCLEOTIDE SEQUENCE [LARGE SCALE GENOMIC DNA]</scope>
    <source>
        <strain evidence="1 2">Oil+RF-744-WCA-WT-13</strain>
    </source>
</reference>